<dbReference type="EMBL" id="DS547109">
    <property type="protein sequence ID" value="EDR06183.1"/>
    <property type="molecule type" value="Genomic_DNA"/>
</dbReference>
<dbReference type="InParanoid" id="B0DGN3"/>
<dbReference type="Proteomes" id="UP000001194">
    <property type="component" value="Unassembled WGS sequence"/>
</dbReference>
<evidence type="ECO:0000313" key="2">
    <source>
        <dbReference type="Proteomes" id="UP000001194"/>
    </source>
</evidence>
<protein>
    <submittedName>
        <fullName evidence="1">Predicted protein</fullName>
    </submittedName>
</protein>
<dbReference type="AlphaFoldDB" id="B0DGN3"/>
<gene>
    <name evidence="1" type="ORF">LACBIDRAFT_294690</name>
</gene>
<reference evidence="1 2" key="1">
    <citation type="journal article" date="2008" name="Nature">
        <title>The genome of Laccaria bicolor provides insights into mycorrhizal symbiosis.</title>
        <authorList>
            <person name="Martin F."/>
            <person name="Aerts A."/>
            <person name="Ahren D."/>
            <person name="Brun A."/>
            <person name="Danchin E.G.J."/>
            <person name="Duchaussoy F."/>
            <person name="Gibon J."/>
            <person name="Kohler A."/>
            <person name="Lindquist E."/>
            <person name="Pereda V."/>
            <person name="Salamov A."/>
            <person name="Shapiro H.J."/>
            <person name="Wuyts J."/>
            <person name="Blaudez D."/>
            <person name="Buee M."/>
            <person name="Brokstein P."/>
            <person name="Canbaeck B."/>
            <person name="Cohen D."/>
            <person name="Courty P.E."/>
            <person name="Coutinho P.M."/>
            <person name="Delaruelle C."/>
            <person name="Detter J.C."/>
            <person name="Deveau A."/>
            <person name="DiFazio S."/>
            <person name="Duplessis S."/>
            <person name="Fraissinet-Tachet L."/>
            <person name="Lucic E."/>
            <person name="Frey-Klett P."/>
            <person name="Fourrey C."/>
            <person name="Feussner I."/>
            <person name="Gay G."/>
            <person name="Grimwood J."/>
            <person name="Hoegger P.J."/>
            <person name="Jain P."/>
            <person name="Kilaru S."/>
            <person name="Labbe J."/>
            <person name="Lin Y.C."/>
            <person name="Legue V."/>
            <person name="Le Tacon F."/>
            <person name="Marmeisse R."/>
            <person name="Melayah D."/>
            <person name="Montanini B."/>
            <person name="Muratet M."/>
            <person name="Nehls U."/>
            <person name="Niculita-Hirzel H."/>
            <person name="Oudot-Le Secq M.P."/>
            <person name="Peter M."/>
            <person name="Quesneville H."/>
            <person name="Rajashekar B."/>
            <person name="Reich M."/>
            <person name="Rouhier N."/>
            <person name="Schmutz J."/>
            <person name="Yin T."/>
            <person name="Chalot M."/>
            <person name="Henrissat B."/>
            <person name="Kuees U."/>
            <person name="Lucas S."/>
            <person name="Van de Peer Y."/>
            <person name="Podila G.K."/>
            <person name="Polle A."/>
            <person name="Pukkila P.J."/>
            <person name="Richardson P.M."/>
            <person name="Rouze P."/>
            <person name="Sanders I.R."/>
            <person name="Stajich J.E."/>
            <person name="Tunlid A."/>
            <person name="Tuskan G."/>
            <person name="Grigoriev I.V."/>
        </authorList>
    </citation>
    <scope>NUCLEOTIDE SEQUENCE [LARGE SCALE GENOMIC DNA]</scope>
    <source>
        <strain evidence="2">S238N-H82 / ATCC MYA-4686</strain>
    </source>
</reference>
<dbReference type="HOGENOM" id="CLU_953359_0_0_1"/>
<accession>B0DGN3</accession>
<sequence>MAHKEQLLPNAPQNAWFTLQVEHIEEKKPSKRQECDVLINIYPRDPVYKAAVELTRTIHGVFDKLDEPMGTYGYRIRALFIVYGESEELFVTENQIVTHLRELDYATLRGPTKPNLLREVGTVGWIRLTHLTIHFAGLTQTSPSCPIPSESTESIPYRYYQMASSETSGKTTAENAWFILHFETTDQAVRQQCNVLVNTFPSLPIKEALVPFTTTIHEAFNKLGDLYSGGGWTIRTLYIIGRDGKQLATNPTQIMDFLRDLPSTALETTKPDLLGLGTNRVRVEFGDIDITPWRGLGRLGRG</sequence>
<proteinExistence type="predicted"/>
<keyword evidence="2" id="KW-1185">Reference proteome</keyword>
<dbReference type="GeneID" id="6078681"/>
<dbReference type="RefSeq" id="XP_001883044.1">
    <property type="nucleotide sequence ID" value="XM_001883009.1"/>
</dbReference>
<dbReference type="KEGG" id="lbc:LACBIDRAFT_294690"/>
<name>B0DGN3_LACBS</name>
<organism evidence="2">
    <name type="scientific">Laccaria bicolor (strain S238N-H82 / ATCC MYA-4686)</name>
    <name type="common">Bicoloured deceiver</name>
    <name type="synonym">Laccaria laccata var. bicolor</name>
    <dbReference type="NCBI Taxonomy" id="486041"/>
    <lineage>
        <taxon>Eukaryota</taxon>
        <taxon>Fungi</taxon>
        <taxon>Dikarya</taxon>
        <taxon>Basidiomycota</taxon>
        <taxon>Agaricomycotina</taxon>
        <taxon>Agaricomycetes</taxon>
        <taxon>Agaricomycetidae</taxon>
        <taxon>Agaricales</taxon>
        <taxon>Agaricineae</taxon>
        <taxon>Hydnangiaceae</taxon>
        <taxon>Laccaria</taxon>
    </lineage>
</organism>
<evidence type="ECO:0000313" key="1">
    <source>
        <dbReference type="EMBL" id="EDR06183.1"/>
    </source>
</evidence>
<dbReference type="OrthoDB" id="3081937at2759"/>